<protein>
    <submittedName>
        <fullName evidence="2">Tail fiber domain-containing protein</fullName>
    </submittedName>
</protein>
<proteinExistence type="predicted"/>
<reference evidence="2 3" key="1">
    <citation type="submission" date="2019-01" db="EMBL/GenBank/DDBJ databases">
        <title>Coherence of Microcystis species and biogeography revealed through population genomics.</title>
        <authorList>
            <person name="Perez-Carrascal O.M."/>
            <person name="Terrat Y."/>
            <person name="Giani A."/>
            <person name="Fortin N."/>
            <person name="Tromas N."/>
            <person name="Shapiro B.J."/>
        </authorList>
    </citation>
    <scope>NUCLEOTIDE SEQUENCE [LARGE SCALE GENOMIC DNA]</scope>
    <source>
        <strain evidence="2">Mw_QC_S_20081001_S30D</strain>
    </source>
</reference>
<evidence type="ECO:0000259" key="1">
    <source>
        <dbReference type="PROSITE" id="PS51688"/>
    </source>
</evidence>
<dbReference type="AlphaFoldDB" id="A0A552JSP2"/>
<evidence type="ECO:0000313" key="2">
    <source>
        <dbReference type="EMBL" id="TRU98776.1"/>
    </source>
</evidence>
<dbReference type="Proteomes" id="UP000320523">
    <property type="component" value="Unassembled WGS sequence"/>
</dbReference>
<name>A0A552JSP2_9CHRO</name>
<sequence>MPLADTLNRKPGDILKSDDWNVIIKEIDRKINRDGADTLKGPLTIAEALKVNSSVTISGNLSVTNVLEIGDPPFAGNTAGNRDWMQKGIKINWDSDSLFIGLKNEGTNRKDAVIAWGNDPQDDLRFVNVLSGGDVQGKELMRIKPSGNVGIGTNPVASLDIASASRTGTHPTAVKGLYITGDFNADNDGVEFRHSNGTQGIGFGFNTIYAAGSNPNQDLQLKPKGTGEVKVAGNLSVTGLVSFGSQVRQMLNLWSTNYGIGVQGWTQYFRSDANFAWYKGGSHNGAELNPGGGTSLMTLDANGKLSVSGNLSVTNVLEIGDPPFGNREWMQKGIKINWDSDSLFIGLKNEGTNRKDAVIAWGDDPQDDLRFVNVLAGGEVQGKELMRIKPSGNVGIGISTPNDKLDVAGSLRILTGSNPIRFTSSWSCFPDAVTNQAEISNDTGAYQTLMIVGNKSANLGRRVSIWDRLEVNGALTYWSMAQVSSRKLKKNILDISAEEAVQSLAQLNPVKYNLKADKDNNLHLGFIAEDVPDLVASRDRKTISPNHIVAVLTKVLKEQQNTILELAEKVKALESQTQKF</sequence>
<feature type="domain" description="Peptidase S74" evidence="1">
    <location>
        <begin position="484"/>
        <end position="577"/>
    </location>
</feature>
<gene>
    <name evidence="2" type="ORF">EWV75_06280</name>
</gene>
<organism evidence="2 3">
    <name type="scientific">Microcystis wesenbergii Mw_QC_S_20081001_S30D</name>
    <dbReference type="NCBI Taxonomy" id="2486245"/>
    <lineage>
        <taxon>Bacteria</taxon>
        <taxon>Bacillati</taxon>
        <taxon>Cyanobacteriota</taxon>
        <taxon>Cyanophyceae</taxon>
        <taxon>Oscillatoriophycideae</taxon>
        <taxon>Chroococcales</taxon>
        <taxon>Microcystaceae</taxon>
        <taxon>Microcystis</taxon>
    </lineage>
</organism>
<dbReference type="PROSITE" id="PS51688">
    <property type="entry name" value="ICA"/>
    <property type="match status" value="1"/>
</dbReference>
<dbReference type="EMBL" id="SFAT01000068">
    <property type="protein sequence ID" value="TRU98776.1"/>
    <property type="molecule type" value="Genomic_DNA"/>
</dbReference>
<dbReference type="InterPro" id="IPR030392">
    <property type="entry name" value="S74_ICA"/>
</dbReference>
<comment type="caution">
    <text evidence="2">The sequence shown here is derived from an EMBL/GenBank/DDBJ whole genome shotgun (WGS) entry which is preliminary data.</text>
</comment>
<evidence type="ECO:0000313" key="3">
    <source>
        <dbReference type="Proteomes" id="UP000320523"/>
    </source>
</evidence>
<dbReference type="Pfam" id="PF13884">
    <property type="entry name" value="Peptidase_S74"/>
    <property type="match status" value="1"/>
</dbReference>
<accession>A0A552JSP2</accession>